<sequence length="318" mass="34326">MTSPDRVLLYRDDLFLHHQTGPHPESPARLRSILEELRTSGLLARVKTICPAPASIPIIQQVHGGEYISSVEAFATNGGGRIEADTVLSSESYSVALHAAGAAIDAVDQVLTTDARIACCLTRPPGHHALANAAMGFCLFNNIAVAARHAICQHGCERVLIVDWDVHHGNGTQAMFYDDPQVVFFSAHRSPFYPGTGTFDETGTGAGLGTIFNLPLTFGISRHGYLDAFEKYLHDAAGKAKPDLILISAGFDAHAADPVGSLGLMSEDFAELTDLVLQVAETHCEGRIVSILEGGYHLDHLAESYHCHLERMVEFTTK</sequence>
<dbReference type="InterPro" id="IPR037138">
    <property type="entry name" value="His_deacetylse_dom_sf"/>
</dbReference>
<proteinExistence type="inferred from homology"/>
<comment type="similarity">
    <text evidence="1">Belongs to the histone deacetylase family.</text>
</comment>
<keyword evidence="4" id="KW-1185">Reference proteome</keyword>
<dbReference type="PRINTS" id="PR01270">
    <property type="entry name" value="HDASUPER"/>
</dbReference>
<reference evidence="3 4" key="1">
    <citation type="submission" date="2019-02" db="EMBL/GenBank/DDBJ databases">
        <title>Deep-cultivation of Planctomycetes and their phenomic and genomic characterization uncovers novel biology.</title>
        <authorList>
            <person name="Wiegand S."/>
            <person name="Jogler M."/>
            <person name="Boedeker C."/>
            <person name="Pinto D."/>
            <person name="Vollmers J."/>
            <person name="Rivas-Marin E."/>
            <person name="Kohn T."/>
            <person name="Peeters S.H."/>
            <person name="Heuer A."/>
            <person name="Rast P."/>
            <person name="Oberbeckmann S."/>
            <person name="Bunk B."/>
            <person name="Jeske O."/>
            <person name="Meyerdierks A."/>
            <person name="Storesund J.E."/>
            <person name="Kallscheuer N."/>
            <person name="Luecker S."/>
            <person name="Lage O.M."/>
            <person name="Pohl T."/>
            <person name="Merkel B.J."/>
            <person name="Hornburger P."/>
            <person name="Mueller R.-W."/>
            <person name="Bruemmer F."/>
            <person name="Labrenz M."/>
            <person name="Spormann A.M."/>
            <person name="Op den Camp H."/>
            <person name="Overmann J."/>
            <person name="Amann R."/>
            <person name="Jetten M.S.M."/>
            <person name="Mascher T."/>
            <person name="Medema M.H."/>
            <person name="Devos D.P."/>
            <person name="Kaster A.-K."/>
            <person name="Ovreas L."/>
            <person name="Rohde M."/>
            <person name="Galperin M.Y."/>
            <person name="Jogler C."/>
        </authorList>
    </citation>
    <scope>NUCLEOTIDE SEQUENCE [LARGE SCALE GENOMIC DNA]</scope>
    <source>
        <strain evidence="3 4">V22</strain>
    </source>
</reference>
<dbReference type="Pfam" id="PF00850">
    <property type="entry name" value="Hist_deacetyl"/>
    <property type="match status" value="1"/>
</dbReference>
<dbReference type="PANTHER" id="PTHR10625">
    <property type="entry name" value="HISTONE DEACETYLASE HDAC1-RELATED"/>
    <property type="match status" value="1"/>
</dbReference>
<dbReference type="CDD" id="cd09992">
    <property type="entry name" value="HDAC_classII"/>
    <property type="match status" value="1"/>
</dbReference>
<evidence type="ECO:0000256" key="1">
    <source>
        <dbReference type="ARBA" id="ARBA00005947"/>
    </source>
</evidence>
<dbReference type="SUPFAM" id="SSF52768">
    <property type="entry name" value="Arginase/deacetylase"/>
    <property type="match status" value="1"/>
</dbReference>
<dbReference type="EC" id="3.5.1.-" evidence="3"/>
<name>A0A517T5K0_9PLAN</name>
<dbReference type="AlphaFoldDB" id="A0A517T5K0"/>
<dbReference type="EMBL" id="CP036316">
    <property type="protein sequence ID" value="QDT63653.1"/>
    <property type="molecule type" value="Genomic_DNA"/>
</dbReference>
<dbReference type="PANTHER" id="PTHR10625:SF10">
    <property type="entry name" value="HISTONE DEACETYLASE HDAC1"/>
    <property type="match status" value="1"/>
</dbReference>
<dbReference type="GO" id="GO:0004407">
    <property type="term" value="F:histone deacetylase activity"/>
    <property type="evidence" value="ECO:0007669"/>
    <property type="project" value="TreeGrafter"/>
</dbReference>
<dbReference type="InterPro" id="IPR023801">
    <property type="entry name" value="His_deacetylse_dom"/>
</dbReference>
<dbReference type="InterPro" id="IPR000286">
    <property type="entry name" value="HDACs"/>
</dbReference>
<feature type="domain" description="Histone deacetylase" evidence="2">
    <location>
        <begin position="23"/>
        <end position="310"/>
    </location>
</feature>
<dbReference type="InterPro" id="IPR023696">
    <property type="entry name" value="Ureohydrolase_dom_sf"/>
</dbReference>
<dbReference type="GO" id="GO:0016787">
    <property type="term" value="F:hydrolase activity"/>
    <property type="evidence" value="ECO:0007669"/>
    <property type="project" value="UniProtKB-KW"/>
</dbReference>
<accession>A0A517T5K0</accession>
<organism evidence="3 4">
    <name type="scientific">Calycomorphotria hydatis</name>
    <dbReference type="NCBI Taxonomy" id="2528027"/>
    <lineage>
        <taxon>Bacteria</taxon>
        <taxon>Pseudomonadati</taxon>
        <taxon>Planctomycetota</taxon>
        <taxon>Planctomycetia</taxon>
        <taxon>Planctomycetales</taxon>
        <taxon>Planctomycetaceae</taxon>
        <taxon>Calycomorphotria</taxon>
    </lineage>
</organism>
<dbReference type="Proteomes" id="UP000319976">
    <property type="component" value="Chromosome"/>
</dbReference>
<gene>
    <name evidence="3" type="primary">hdaH_1</name>
    <name evidence="3" type="ORF">V22_08770</name>
</gene>
<keyword evidence="3" id="KW-0378">Hydrolase</keyword>
<protein>
    <submittedName>
        <fullName evidence="3">Histone deacetylase-like amidohydrolase</fullName>
        <ecNumber evidence="3">3.5.1.-</ecNumber>
    </submittedName>
</protein>
<evidence type="ECO:0000259" key="2">
    <source>
        <dbReference type="Pfam" id="PF00850"/>
    </source>
</evidence>
<evidence type="ECO:0000313" key="4">
    <source>
        <dbReference type="Proteomes" id="UP000319976"/>
    </source>
</evidence>
<dbReference type="KEGG" id="chya:V22_08770"/>
<dbReference type="RefSeq" id="WP_231734164.1">
    <property type="nucleotide sequence ID" value="NZ_CP036316.1"/>
</dbReference>
<dbReference type="Gene3D" id="3.40.800.20">
    <property type="entry name" value="Histone deacetylase domain"/>
    <property type="match status" value="1"/>
</dbReference>
<evidence type="ECO:0000313" key="3">
    <source>
        <dbReference type="EMBL" id="QDT63653.1"/>
    </source>
</evidence>
<dbReference type="GO" id="GO:0040029">
    <property type="term" value="P:epigenetic regulation of gene expression"/>
    <property type="evidence" value="ECO:0007669"/>
    <property type="project" value="TreeGrafter"/>
</dbReference>